<comment type="similarity">
    <text evidence="2">Belongs to the GtrA family.</text>
</comment>
<feature type="transmembrane region" description="Helical" evidence="6">
    <location>
        <begin position="132"/>
        <end position="152"/>
    </location>
</feature>
<proteinExistence type="inferred from homology"/>
<evidence type="ECO:0000313" key="8">
    <source>
        <dbReference type="EMBL" id="EKC59790.1"/>
    </source>
</evidence>
<reference evidence="8" key="1">
    <citation type="journal article" date="2013" name="Environ. Microbiol.">
        <title>Microbiota from the distal guts of lean and obese adolescents exhibit partial functional redundancy besides clear differences in community structure.</title>
        <authorList>
            <person name="Ferrer M."/>
            <person name="Ruiz A."/>
            <person name="Lanza F."/>
            <person name="Haange S.B."/>
            <person name="Oberbach A."/>
            <person name="Till H."/>
            <person name="Bargiela R."/>
            <person name="Campoy C."/>
            <person name="Segura M.T."/>
            <person name="Richter M."/>
            <person name="von Bergen M."/>
            <person name="Seifert J."/>
            <person name="Suarez A."/>
        </authorList>
    </citation>
    <scope>NUCLEOTIDE SEQUENCE</scope>
</reference>
<feature type="transmembrane region" description="Helical" evidence="6">
    <location>
        <begin position="41"/>
        <end position="62"/>
    </location>
</feature>
<feature type="transmembrane region" description="Helical" evidence="6">
    <location>
        <begin position="74"/>
        <end position="94"/>
    </location>
</feature>
<dbReference type="InterPro" id="IPR051401">
    <property type="entry name" value="GtrA_CellWall_Glycosyl"/>
</dbReference>
<dbReference type="GO" id="GO:0005886">
    <property type="term" value="C:plasma membrane"/>
    <property type="evidence" value="ECO:0007669"/>
    <property type="project" value="TreeGrafter"/>
</dbReference>
<evidence type="ECO:0000259" key="7">
    <source>
        <dbReference type="Pfam" id="PF04138"/>
    </source>
</evidence>
<evidence type="ECO:0000256" key="3">
    <source>
        <dbReference type="ARBA" id="ARBA00022692"/>
    </source>
</evidence>
<dbReference type="PANTHER" id="PTHR38459:SF1">
    <property type="entry name" value="PROPHAGE BACTOPRENOL-LINKED GLUCOSE TRANSLOCASE HOMOLOG"/>
    <property type="match status" value="1"/>
</dbReference>
<gene>
    <name evidence="8" type="ORF">OBE_09305</name>
</gene>
<comment type="subcellular location">
    <subcellularLocation>
        <location evidence="1">Membrane</location>
        <topology evidence="1">Multi-pass membrane protein</topology>
    </subcellularLocation>
</comment>
<feature type="domain" description="GtrA/DPMS transmembrane" evidence="7">
    <location>
        <begin position="43"/>
        <end position="157"/>
    </location>
</feature>
<dbReference type="GO" id="GO:0000271">
    <property type="term" value="P:polysaccharide biosynthetic process"/>
    <property type="evidence" value="ECO:0007669"/>
    <property type="project" value="InterPro"/>
</dbReference>
<name>K1T129_9ZZZZ</name>
<evidence type="ECO:0000256" key="4">
    <source>
        <dbReference type="ARBA" id="ARBA00022989"/>
    </source>
</evidence>
<dbReference type="InterPro" id="IPR007267">
    <property type="entry name" value="GtrA_DPMS_TM"/>
</dbReference>
<evidence type="ECO:0000256" key="6">
    <source>
        <dbReference type="SAM" id="Phobius"/>
    </source>
</evidence>
<protein>
    <submittedName>
        <fullName evidence="8">GtrA family protein</fullName>
    </submittedName>
</protein>
<dbReference type="EMBL" id="AJWZ01006433">
    <property type="protein sequence ID" value="EKC59790.1"/>
    <property type="molecule type" value="Genomic_DNA"/>
</dbReference>
<evidence type="ECO:0000256" key="2">
    <source>
        <dbReference type="ARBA" id="ARBA00009399"/>
    </source>
</evidence>
<organism evidence="8">
    <name type="scientific">human gut metagenome</name>
    <dbReference type="NCBI Taxonomy" id="408170"/>
    <lineage>
        <taxon>unclassified sequences</taxon>
        <taxon>metagenomes</taxon>
        <taxon>organismal metagenomes</taxon>
    </lineage>
</organism>
<sequence>MKSSKSNEVKQRDMSKEFVKKALKLLHIKVSEKTENLFVQIFKFAIVGVVATVIDFLFLYIFKEFFKLNTIVSNTLSFLISVIYNYIASVKWVFDVNKRKDAKKQFVMFMIFSALGLLLNDLIMFLCVDKLNIYYMLAKVIATMIVMVFNFITRKMFLE</sequence>
<keyword evidence="5 6" id="KW-0472">Membrane</keyword>
<comment type="caution">
    <text evidence="8">The sequence shown here is derived from an EMBL/GenBank/DDBJ whole genome shotgun (WGS) entry which is preliminary data.</text>
</comment>
<keyword evidence="4 6" id="KW-1133">Transmembrane helix</keyword>
<evidence type="ECO:0000256" key="1">
    <source>
        <dbReference type="ARBA" id="ARBA00004141"/>
    </source>
</evidence>
<accession>K1T129</accession>
<keyword evidence="3 6" id="KW-0812">Transmembrane</keyword>
<feature type="transmembrane region" description="Helical" evidence="6">
    <location>
        <begin position="106"/>
        <end position="126"/>
    </location>
</feature>
<dbReference type="PANTHER" id="PTHR38459">
    <property type="entry name" value="PROPHAGE BACTOPRENOL-LINKED GLUCOSE TRANSLOCASE HOMOLOG"/>
    <property type="match status" value="1"/>
</dbReference>
<dbReference type="AlphaFoldDB" id="K1T129"/>
<evidence type="ECO:0000256" key="5">
    <source>
        <dbReference type="ARBA" id="ARBA00023136"/>
    </source>
</evidence>
<dbReference type="Pfam" id="PF04138">
    <property type="entry name" value="GtrA_DPMS_TM"/>
    <property type="match status" value="1"/>
</dbReference>